<evidence type="ECO:0000256" key="2">
    <source>
        <dbReference type="ARBA" id="ARBA00023125"/>
    </source>
</evidence>
<dbReference type="RefSeq" id="WP_246380479.1">
    <property type="nucleotide sequence ID" value="NZ_BAABGK010000102.1"/>
</dbReference>
<gene>
    <name evidence="5" type="ORF">E9229_002424</name>
</gene>
<comment type="caution">
    <text evidence="5">The sequence shown here is derived from an EMBL/GenBank/DDBJ whole genome shotgun (WGS) entry which is preliminary data.</text>
</comment>
<evidence type="ECO:0000256" key="3">
    <source>
        <dbReference type="ARBA" id="ARBA00023172"/>
    </source>
</evidence>
<dbReference type="InterPro" id="IPR013762">
    <property type="entry name" value="Integrase-like_cat_sf"/>
</dbReference>
<dbReference type="PANTHER" id="PTHR30349">
    <property type="entry name" value="PHAGE INTEGRASE-RELATED"/>
    <property type="match status" value="1"/>
</dbReference>
<dbReference type="PANTHER" id="PTHR30349:SF41">
    <property type="entry name" value="INTEGRASE_RECOMBINASE PROTEIN MJ0367-RELATED"/>
    <property type="match status" value="1"/>
</dbReference>
<dbReference type="Proteomes" id="UP000523000">
    <property type="component" value="Unassembled WGS sequence"/>
</dbReference>
<proteinExistence type="inferred from homology"/>
<dbReference type="SUPFAM" id="SSF56349">
    <property type="entry name" value="DNA breaking-rejoining enzymes"/>
    <property type="match status" value="1"/>
</dbReference>
<evidence type="ECO:0000259" key="4">
    <source>
        <dbReference type="PROSITE" id="PS51898"/>
    </source>
</evidence>
<protein>
    <submittedName>
        <fullName evidence="5">Integrase</fullName>
    </submittedName>
</protein>
<evidence type="ECO:0000313" key="5">
    <source>
        <dbReference type="EMBL" id="MBB2996233.1"/>
    </source>
</evidence>
<dbReference type="GO" id="GO:0003677">
    <property type="term" value="F:DNA binding"/>
    <property type="evidence" value="ECO:0007669"/>
    <property type="project" value="UniProtKB-KW"/>
</dbReference>
<dbReference type="InterPro" id="IPR002104">
    <property type="entry name" value="Integrase_catalytic"/>
</dbReference>
<comment type="similarity">
    <text evidence="1">Belongs to the 'phage' integrase family.</text>
</comment>
<dbReference type="PROSITE" id="PS51898">
    <property type="entry name" value="TYR_RECOMBINASE"/>
    <property type="match status" value="1"/>
</dbReference>
<feature type="domain" description="Tyr recombinase" evidence="4">
    <location>
        <begin position="330"/>
        <end position="518"/>
    </location>
</feature>
<dbReference type="InterPro" id="IPR011010">
    <property type="entry name" value="DNA_brk_join_enz"/>
</dbReference>
<dbReference type="InterPro" id="IPR050090">
    <property type="entry name" value="Tyrosine_recombinase_XerCD"/>
</dbReference>
<dbReference type="EMBL" id="JACHVS010000001">
    <property type="protein sequence ID" value="MBB2996233.1"/>
    <property type="molecule type" value="Genomic_DNA"/>
</dbReference>
<sequence>MQPANASNPLTEDPSLVVDAFRDYLAARGHGSTPVFSGARTFMARWPEPGDWLDEPLEQRVETKYHTTGFILFLMLTGRIHGDYGYLLNTKLTNILSACVGQALETDLLFFLGRARTLGFSERVGRAMTTGVVARVLLHTGSPLCAVGSGELEEFETACRAREQRTGRSAHPYLVLSANVRRVLFHAELMPEPAPKPDTRATFSQRMETVHGPLAQTLERYLERKTVTCVAHTVSSLATRLAHFGAYATTLDPDLSGPHGLERCRHIEPYLIMLSRAPNTKSGGILSPAEQARRIHAVSNFLREITEWGWPDAPARQLLFRSDIPRLPRPLPRYLPPDSDRMLARALVESSNRLAADALLLQRACGLRIGELLDLEMDCVHQLAGNGAWLKVPLGKMKTERMVPLDEDSLALLDRIIATRSPGQAITHPVSGKPVQFLFTHYGKRLQVSGLRNELDRAAASAGLGHVTTHQLRHTYATALINAGVTLQALMSLLGHVSAEMSLRYASLFDSTVRTEYERALDLAKTRIGTTTGTGRVLLPIRNITDGNWRETPTIKSRLAGGYCLRALAQEACPYANICEHCPSFRTENSNLPVLEAQRKDAALLAQDARGRGWDSEARRHQALVAQLEKLIDEASPA</sequence>
<accession>A0A839QKU3</accession>
<dbReference type="GO" id="GO:0006310">
    <property type="term" value="P:DNA recombination"/>
    <property type="evidence" value="ECO:0007669"/>
    <property type="project" value="UniProtKB-KW"/>
</dbReference>
<keyword evidence="3" id="KW-0233">DNA recombination</keyword>
<keyword evidence="6" id="KW-1185">Reference proteome</keyword>
<dbReference type="AlphaFoldDB" id="A0A839QKU3"/>
<dbReference type="CDD" id="cd00397">
    <property type="entry name" value="DNA_BRE_C"/>
    <property type="match status" value="1"/>
</dbReference>
<organism evidence="5 6">
    <name type="scientific">Paeniglutamicibacter cryotolerans</name>
    <dbReference type="NCBI Taxonomy" id="670079"/>
    <lineage>
        <taxon>Bacteria</taxon>
        <taxon>Bacillati</taxon>
        <taxon>Actinomycetota</taxon>
        <taxon>Actinomycetes</taxon>
        <taxon>Micrococcales</taxon>
        <taxon>Micrococcaceae</taxon>
        <taxon>Paeniglutamicibacter</taxon>
    </lineage>
</organism>
<dbReference type="GO" id="GO:0015074">
    <property type="term" value="P:DNA integration"/>
    <property type="evidence" value="ECO:0007669"/>
    <property type="project" value="InterPro"/>
</dbReference>
<reference evidence="5 6" key="1">
    <citation type="submission" date="2020-08" db="EMBL/GenBank/DDBJ databases">
        <title>Sequencing the genomes of 1000 actinobacteria strains.</title>
        <authorList>
            <person name="Klenk H.-P."/>
        </authorList>
    </citation>
    <scope>NUCLEOTIDE SEQUENCE [LARGE SCALE GENOMIC DNA]</scope>
    <source>
        <strain evidence="5 6">DSM 22826</strain>
    </source>
</reference>
<dbReference type="Gene3D" id="1.10.443.10">
    <property type="entry name" value="Intergrase catalytic core"/>
    <property type="match status" value="1"/>
</dbReference>
<evidence type="ECO:0000313" key="6">
    <source>
        <dbReference type="Proteomes" id="UP000523000"/>
    </source>
</evidence>
<name>A0A839QKU3_9MICC</name>
<keyword evidence="2" id="KW-0238">DNA-binding</keyword>
<dbReference type="Pfam" id="PF00589">
    <property type="entry name" value="Phage_integrase"/>
    <property type="match status" value="1"/>
</dbReference>
<evidence type="ECO:0000256" key="1">
    <source>
        <dbReference type="ARBA" id="ARBA00008857"/>
    </source>
</evidence>